<evidence type="ECO:0000259" key="5">
    <source>
        <dbReference type="PROSITE" id="PS51443"/>
    </source>
</evidence>
<dbReference type="InterPro" id="IPR007719">
    <property type="entry name" value="PCS_N"/>
</dbReference>
<evidence type="ECO:0000256" key="4">
    <source>
        <dbReference type="ARBA" id="ARBA00022723"/>
    </source>
</evidence>
<keyword evidence="3" id="KW-0808">Transferase</keyword>
<dbReference type="Pfam" id="PF05023">
    <property type="entry name" value="Phytochelatin"/>
    <property type="match status" value="1"/>
</dbReference>
<proteinExistence type="predicted"/>
<dbReference type="Proteomes" id="UP000325811">
    <property type="component" value="Chromosome II"/>
</dbReference>
<accession>A0A5Q4YW77</accession>
<evidence type="ECO:0000256" key="3">
    <source>
        <dbReference type="ARBA" id="ARBA00022679"/>
    </source>
</evidence>
<dbReference type="InterPro" id="IPR038765">
    <property type="entry name" value="Papain-like_cys_pep_sf"/>
</dbReference>
<gene>
    <name evidence="6" type="ORF">PDMSB3_1821</name>
</gene>
<dbReference type="PANTHER" id="PTHR33447:SF20">
    <property type="entry name" value="GLUTATHIONE GAMMA-GLUTAMYLCYSTEINYLTRANSFERASE"/>
    <property type="match status" value="1"/>
</dbReference>
<reference evidence="6 7" key="1">
    <citation type="submission" date="2019-08" db="EMBL/GenBank/DDBJ databases">
        <authorList>
            <person name="Herpell B J."/>
        </authorList>
    </citation>
    <scope>NUCLEOTIDE SEQUENCE [LARGE SCALE GENOMIC DNA]</scope>
    <source>
        <strain evidence="7">Msb3</strain>
    </source>
</reference>
<dbReference type="KEGG" id="pdio:PDMSB3_1821.1"/>
<name>A0A5Q4YW77_9BURK</name>
<dbReference type="PANTHER" id="PTHR33447">
    <property type="entry name" value="GLUTATHIONE GAMMA-GLUTAMYLCYSTEINYLTRANSFERASE"/>
    <property type="match status" value="1"/>
</dbReference>
<evidence type="ECO:0000256" key="2">
    <source>
        <dbReference type="ARBA" id="ARBA00022539"/>
    </source>
</evidence>
<dbReference type="EMBL" id="LR699554">
    <property type="protein sequence ID" value="VVD33105.1"/>
    <property type="molecule type" value="Genomic_DNA"/>
</dbReference>
<dbReference type="EC" id="2.3.2.15" evidence="1"/>
<dbReference type="GO" id="GO:0046938">
    <property type="term" value="P:phytochelatin biosynthetic process"/>
    <property type="evidence" value="ECO:0007669"/>
    <property type="project" value="InterPro"/>
</dbReference>
<protein>
    <recommendedName>
        <fullName evidence="1">glutathione gamma-glutamylcysteinyltransferase</fullName>
        <ecNumber evidence="1">2.3.2.15</ecNumber>
    </recommendedName>
</protein>
<dbReference type="InterPro" id="IPR038156">
    <property type="entry name" value="PCS_N_sf"/>
</dbReference>
<keyword evidence="4" id="KW-0479">Metal-binding</keyword>
<sequence length="334" mass="35647">MAAVAHAGFCFVLQNRSSLARADFCIGTSAVSVSSSPAERSMSRYSLMRAVRRLSQPEWVVAVLMAALAACAPVPRVASQPGVQAAVDQPALVRPAAQTAVQTATQAGARAAARPADGPLPVPTNLVALAQPAGQKRLTGSAANQSYWPLSQYFETQRNEAYCSVATSVMALNALGIRRPESTQYPDFPFFSQEDFFRGIDPQVANAAQVSREGMTLDQLGTALNAFPVGVRKYHAADLSLGQFRDLVRTTTGHNDRFVLLNFRRMEIGETGGGHWSPLAAYDSASDSALLLDVARYKYPAVWVPVAQLYAAALAVDSVSGLSRGIVIVGKQMN</sequence>
<organism evidence="6 7">
    <name type="scientific">Paraburkholderia dioscoreae</name>
    <dbReference type="NCBI Taxonomy" id="2604047"/>
    <lineage>
        <taxon>Bacteria</taxon>
        <taxon>Pseudomonadati</taxon>
        <taxon>Pseudomonadota</taxon>
        <taxon>Betaproteobacteria</taxon>
        <taxon>Burkholderiales</taxon>
        <taxon>Burkholderiaceae</taxon>
        <taxon>Paraburkholderia</taxon>
    </lineage>
</organism>
<dbReference type="InterPro" id="IPR040409">
    <property type="entry name" value="PCS-like"/>
</dbReference>
<dbReference type="GO" id="GO:0046872">
    <property type="term" value="F:metal ion binding"/>
    <property type="evidence" value="ECO:0007669"/>
    <property type="project" value="UniProtKB-KW"/>
</dbReference>
<keyword evidence="7" id="KW-1185">Reference proteome</keyword>
<evidence type="ECO:0000313" key="6">
    <source>
        <dbReference type="EMBL" id="VVD33105.1"/>
    </source>
</evidence>
<dbReference type="GO" id="GO:0016756">
    <property type="term" value="F:glutathione gamma-glutamylcysteinyltransferase activity"/>
    <property type="evidence" value="ECO:0007669"/>
    <property type="project" value="UniProtKB-EC"/>
</dbReference>
<dbReference type="Gene3D" id="3.90.70.30">
    <property type="entry name" value="Phytochelatin synthase, N-terminal domain"/>
    <property type="match status" value="1"/>
</dbReference>
<feature type="domain" description="Peptidase C83" evidence="5">
    <location>
        <begin position="110"/>
        <end position="334"/>
    </location>
</feature>
<dbReference type="PROSITE" id="PS51443">
    <property type="entry name" value="PCS"/>
    <property type="match status" value="1"/>
</dbReference>
<keyword evidence="2" id="KW-0104">Cadmium</keyword>
<evidence type="ECO:0000256" key="1">
    <source>
        <dbReference type="ARBA" id="ARBA00012468"/>
    </source>
</evidence>
<dbReference type="GO" id="GO:0010038">
    <property type="term" value="P:response to metal ion"/>
    <property type="evidence" value="ECO:0007669"/>
    <property type="project" value="InterPro"/>
</dbReference>
<dbReference type="SUPFAM" id="SSF54001">
    <property type="entry name" value="Cysteine proteinases"/>
    <property type="match status" value="1"/>
</dbReference>
<dbReference type="AlphaFoldDB" id="A0A5Q4YW77"/>
<evidence type="ECO:0000313" key="7">
    <source>
        <dbReference type="Proteomes" id="UP000325811"/>
    </source>
</evidence>